<accession>A0ABS8PXN0</accession>
<organism evidence="2 3">
    <name type="scientific">Niabella pedocola</name>
    <dbReference type="NCBI Taxonomy" id="1752077"/>
    <lineage>
        <taxon>Bacteria</taxon>
        <taxon>Pseudomonadati</taxon>
        <taxon>Bacteroidota</taxon>
        <taxon>Chitinophagia</taxon>
        <taxon>Chitinophagales</taxon>
        <taxon>Chitinophagaceae</taxon>
        <taxon>Niabella</taxon>
    </lineage>
</organism>
<dbReference type="InterPro" id="IPR016181">
    <property type="entry name" value="Acyl_CoA_acyltransferase"/>
</dbReference>
<evidence type="ECO:0000259" key="1">
    <source>
        <dbReference type="PROSITE" id="PS51186"/>
    </source>
</evidence>
<dbReference type="Gene3D" id="3.40.630.30">
    <property type="match status" value="1"/>
</dbReference>
<keyword evidence="2" id="KW-0808">Transferase</keyword>
<name>A0ABS8PXN0_9BACT</name>
<dbReference type="InterPro" id="IPR000182">
    <property type="entry name" value="GNAT_dom"/>
</dbReference>
<evidence type="ECO:0000313" key="3">
    <source>
        <dbReference type="Proteomes" id="UP001199816"/>
    </source>
</evidence>
<comment type="caution">
    <text evidence="2">The sequence shown here is derived from an EMBL/GenBank/DDBJ whole genome shotgun (WGS) entry which is preliminary data.</text>
</comment>
<protein>
    <submittedName>
        <fullName evidence="2">GNAT family N-acetyltransferase</fullName>
        <ecNumber evidence="2">2.3.1.-</ecNumber>
    </submittedName>
</protein>
<dbReference type="Proteomes" id="UP001199816">
    <property type="component" value="Unassembled WGS sequence"/>
</dbReference>
<reference evidence="2 3" key="1">
    <citation type="submission" date="2021-11" db="EMBL/GenBank/DDBJ databases">
        <title>Genomic of Niabella pedocola.</title>
        <authorList>
            <person name="Wu T."/>
        </authorList>
    </citation>
    <scope>NUCLEOTIDE SEQUENCE [LARGE SCALE GENOMIC DNA]</scope>
    <source>
        <strain evidence="2 3">JCM 31011</strain>
    </source>
</reference>
<dbReference type="GO" id="GO:0016746">
    <property type="term" value="F:acyltransferase activity"/>
    <property type="evidence" value="ECO:0007669"/>
    <property type="project" value="UniProtKB-KW"/>
</dbReference>
<dbReference type="RefSeq" id="WP_231008421.1">
    <property type="nucleotide sequence ID" value="NZ_JAJNEC010000007.1"/>
</dbReference>
<evidence type="ECO:0000313" key="2">
    <source>
        <dbReference type="EMBL" id="MCD2425832.1"/>
    </source>
</evidence>
<dbReference type="EC" id="2.3.1.-" evidence="2"/>
<dbReference type="PROSITE" id="PS51186">
    <property type="entry name" value="GNAT"/>
    <property type="match status" value="1"/>
</dbReference>
<proteinExistence type="predicted"/>
<sequence>MQQQPVIEWTCRSFDQLSATTLYTILQLRAAVFVVEQTSIYQDLDGKDFRALHITGTDNGQLVAYTRLLPPGISYKEPSIGRVVVASSHRAYGLGRELMQHSMDTCQEQFEEKAIRISAQLYLKNFYTSLGFDPVGDPYDEDGIPHIEMVKTG</sequence>
<dbReference type="CDD" id="cd04301">
    <property type="entry name" value="NAT_SF"/>
    <property type="match status" value="1"/>
</dbReference>
<dbReference type="Pfam" id="PF13673">
    <property type="entry name" value="Acetyltransf_10"/>
    <property type="match status" value="1"/>
</dbReference>
<keyword evidence="2" id="KW-0012">Acyltransferase</keyword>
<gene>
    <name evidence="2" type="ORF">LQ567_23820</name>
</gene>
<dbReference type="SUPFAM" id="SSF55729">
    <property type="entry name" value="Acyl-CoA N-acyltransferases (Nat)"/>
    <property type="match status" value="1"/>
</dbReference>
<feature type="domain" description="N-acetyltransferase" evidence="1">
    <location>
        <begin position="12"/>
        <end position="153"/>
    </location>
</feature>
<keyword evidence="3" id="KW-1185">Reference proteome</keyword>
<dbReference type="EMBL" id="JAJNEC010000007">
    <property type="protein sequence ID" value="MCD2425832.1"/>
    <property type="molecule type" value="Genomic_DNA"/>
</dbReference>